<dbReference type="Proteomes" id="UP000053989">
    <property type="component" value="Unassembled WGS sequence"/>
</dbReference>
<proteinExistence type="predicted"/>
<dbReference type="InParanoid" id="A0A0C3DUK0"/>
<organism evidence="3 4">
    <name type="scientific">Scleroderma citrinum Foug A</name>
    <dbReference type="NCBI Taxonomy" id="1036808"/>
    <lineage>
        <taxon>Eukaryota</taxon>
        <taxon>Fungi</taxon>
        <taxon>Dikarya</taxon>
        <taxon>Basidiomycota</taxon>
        <taxon>Agaricomycotina</taxon>
        <taxon>Agaricomycetes</taxon>
        <taxon>Agaricomycetidae</taxon>
        <taxon>Boletales</taxon>
        <taxon>Sclerodermatineae</taxon>
        <taxon>Sclerodermataceae</taxon>
        <taxon>Scleroderma</taxon>
    </lineage>
</organism>
<accession>A0A0C3DUK0</accession>
<dbReference type="PANTHER" id="PTHR13847:SF260">
    <property type="entry name" value="FAD DEPENDENT OXIDOREDUCTASE DOMAIN-CONTAINING PROTEIN"/>
    <property type="match status" value="1"/>
</dbReference>
<dbReference type="Pfam" id="PF01266">
    <property type="entry name" value="DAO"/>
    <property type="match status" value="1"/>
</dbReference>
<dbReference type="InterPro" id="IPR036188">
    <property type="entry name" value="FAD/NAD-bd_sf"/>
</dbReference>
<evidence type="ECO:0000313" key="4">
    <source>
        <dbReference type="Proteomes" id="UP000053989"/>
    </source>
</evidence>
<reference evidence="4" key="2">
    <citation type="submission" date="2015-01" db="EMBL/GenBank/DDBJ databases">
        <title>Evolutionary Origins and Diversification of the Mycorrhizal Mutualists.</title>
        <authorList>
            <consortium name="DOE Joint Genome Institute"/>
            <consortium name="Mycorrhizal Genomics Consortium"/>
            <person name="Kohler A."/>
            <person name="Kuo A."/>
            <person name="Nagy L.G."/>
            <person name="Floudas D."/>
            <person name="Copeland A."/>
            <person name="Barry K.W."/>
            <person name="Cichocki N."/>
            <person name="Veneault-Fourrey C."/>
            <person name="LaButti K."/>
            <person name="Lindquist E.A."/>
            <person name="Lipzen A."/>
            <person name="Lundell T."/>
            <person name="Morin E."/>
            <person name="Murat C."/>
            <person name="Riley R."/>
            <person name="Ohm R."/>
            <person name="Sun H."/>
            <person name="Tunlid A."/>
            <person name="Henrissat B."/>
            <person name="Grigoriev I.V."/>
            <person name="Hibbett D.S."/>
            <person name="Martin F."/>
        </authorList>
    </citation>
    <scope>NUCLEOTIDE SEQUENCE [LARGE SCALE GENOMIC DNA]</scope>
    <source>
        <strain evidence="4">Foug A</strain>
    </source>
</reference>
<gene>
    <name evidence="3" type="ORF">SCLCIDRAFT_1217544</name>
</gene>
<dbReference type="Gene3D" id="3.30.9.10">
    <property type="entry name" value="D-Amino Acid Oxidase, subunit A, domain 2"/>
    <property type="match status" value="1"/>
</dbReference>
<dbReference type="InterPro" id="IPR006076">
    <property type="entry name" value="FAD-dep_OxRdtase"/>
</dbReference>
<dbReference type="PANTHER" id="PTHR13847">
    <property type="entry name" value="SARCOSINE DEHYDROGENASE-RELATED"/>
    <property type="match status" value="1"/>
</dbReference>
<feature type="compositionally biased region" description="Polar residues" evidence="1">
    <location>
        <begin position="26"/>
        <end position="35"/>
    </location>
</feature>
<dbReference type="GO" id="GO:0005737">
    <property type="term" value="C:cytoplasm"/>
    <property type="evidence" value="ECO:0007669"/>
    <property type="project" value="TreeGrafter"/>
</dbReference>
<dbReference type="SUPFAM" id="SSF51971">
    <property type="entry name" value="Nucleotide-binding domain"/>
    <property type="match status" value="1"/>
</dbReference>
<dbReference type="EMBL" id="KN822071">
    <property type="protein sequence ID" value="KIM59596.1"/>
    <property type="molecule type" value="Genomic_DNA"/>
</dbReference>
<feature type="domain" description="FAD dependent oxidoreductase" evidence="2">
    <location>
        <begin position="58"/>
        <end position="462"/>
    </location>
</feature>
<dbReference type="HOGENOM" id="CLU_022730_3_1_1"/>
<keyword evidence="4" id="KW-1185">Reference proteome</keyword>
<name>A0A0C3DUK0_9AGAM</name>
<dbReference type="OrthoDB" id="429143at2759"/>
<evidence type="ECO:0000313" key="3">
    <source>
        <dbReference type="EMBL" id="KIM59596.1"/>
    </source>
</evidence>
<dbReference type="Gene3D" id="3.50.50.60">
    <property type="entry name" value="FAD/NAD(P)-binding domain"/>
    <property type="match status" value="1"/>
</dbReference>
<dbReference type="AlphaFoldDB" id="A0A0C3DUK0"/>
<feature type="region of interest" description="Disordered" evidence="1">
    <location>
        <begin position="1"/>
        <end position="38"/>
    </location>
</feature>
<evidence type="ECO:0000259" key="2">
    <source>
        <dbReference type="Pfam" id="PF01266"/>
    </source>
</evidence>
<evidence type="ECO:0000256" key="1">
    <source>
        <dbReference type="SAM" id="MobiDB-lite"/>
    </source>
</evidence>
<sequence length="492" mass="54165">MPVDKRNSDHQKLTTGSADEHPPASLPSTNPTRSFWLSPEANPLAREGSEGSLTADADICIIGSGLTGVSVAYHLSEAIENRSLPISDSPLRVVILEARDFCGGATGRNGGNLTPISFVHFAMREEQYGIEEAIRSCALEDHSTKAMVDIIERNGWSEGIDLVKNSNITLFFTEDEEKKAKIDFERAKAARLNLDGVQWFTKEEVRETFGAHYPAASRPGANLWPLKLVTKLYEAAKQRTGEYFDVKLHTHTPVTSVVKLAEPSSDTKRTLSLSTPRGSILCSQVIHATNAYASHLMPIFAGLHGIVPTRGQVVATRASVSSDHFQPYSYRGNQDGFAYWFPRPLEPGEQNPLFVLGGMRSVAKPSLEQFVDVDSTVNPTVGKTLRNFLPTVFEGKFESGREPEMEWTGIMGFTATADPFVGPVVDLSTGDDTDFKGQYIAAGYTGHGMPRAFACAEALTQMIIAELTGEEWSHPPWLPKRYLTWNRIKCRN</sequence>
<protein>
    <recommendedName>
        <fullName evidence="2">FAD dependent oxidoreductase domain-containing protein</fullName>
    </recommendedName>
</protein>
<dbReference type="STRING" id="1036808.A0A0C3DUK0"/>
<reference evidence="3 4" key="1">
    <citation type="submission" date="2014-04" db="EMBL/GenBank/DDBJ databases">
        <authorList>
            <consortium name="DOE Joint Genome Institute"/>
            <person name="Kuo A."/>
            <person name="Kohler A."/>
            <person name="Nagy L.G."/>
            <person name="Floudas D."/>
            <person name="Copeland A."/>
            <person name="Barry K.W."/>
            <person name="Cichocki N."/>
            <person name="Veneault-Fourrey C."/>
            <person name="LaButti K."/>
            <person name="Lindquist E.A."/>
            <person name="Lipzen A."/>
            <person name="Lundell T."/>
            <person name="Morin E."/>
            <person name="Murat C."/>
            <person name="Sun H."/>
            <person name="Tunlid A."/>
            <person name="Henrissat B."/>
            <person name="Grigoriev I.V."/>
            <person name="Hibbett D.S."/>
            <person name="Martin F."/>
            <person name="Nordberg H.P."/>
            <person name="Cantor M.N."/>
            <person name="Hua S.X."/>
        </authorList>
    </citation>
    <scope>NUCLEOTIDE SEQUENCE [LARGE SCALE GENOMIC DNA]</scope>
    <source>
        <strain evidence="3 4">Foug A</strain>
    </source>
</reference>
<feature type="compositionally biased region" description="Basic and acidic residues" evidence="1">
    <location>
        <begin position="1"/>
        <end position="22"/>
    </location>
</feature>